<dbReference type="EMBL" id="BCSX01000064">
    <property type="protein sequence ID" value="GAS92856.1"/>
    <property type="molecule type" value="Genomic_DNA"/>
</dbReference>
<feature type="domain" description="N-acetyltransferase" evidence="1">
    <location>
        <begin position="28"/>
        <end position="191"/>
    </location>
</feature>
<evidence type="ECO:0000259" key="1">
    <source>
        <dbReference type="PROSITE" id="PS51186"/>
    </source>
</evidence>
<evidence type="ECO:0000313" key="2">
    <source>
        <dbReference type="EMBL" id="GAS92856.1"/>
    </source>
</evidence>
<dbReference type="Gene3D" id="3.40.630.30">
    <property type="match status" value="1"/>
</dbReference>
<keyword evidence="3" id="KW-1185">Reference proteome</keyword>
<dbReference type="SUPFAM" id="SSF55729">
    <property type="entry name" value="Acyl-CoA N-acyltransferases (Nat)"/>
    <property type="match status" value="1"/>
</dbReference>
<reference evidence="3" key="1">
    <citation type="journal article" date="2016" name="Genome Announc.">
        <title>Draft Genome Sequences of Five Rapidly Growing Mycobacterium Species, M. thermoresistibile, M. fortuitum subsp. acetamidolyticum, M. canariasense, M. brisbanense, and M. novocastrense.</title>
        <authorList>
            <person name="Katahira K."/>
            <person name="Ogura Y."/>
            <person name="Gotoh Y."/>
            <person name="Hayashi T."/>
        </authorList>
    </citation>
    <scope>NUCLEOTIDE SEQUENCE [LARGE SCALE GENOMIC DNA]</scope>
    <source>
        <strain evidence="3">JCM15654</strain>
    </source>
</reference>
<keyword evidence="2" id="KW-0808">Transferase</keyword>
<dbReference type="Proteomes" id="UP000069620">
    <property type="component" value="Unassembled WGS sequence"/>
</dbReference>
<dbReference type="InterPro" id="IPR016181">
    <property type="entry name" value="Acyl_CoA_acyltransferase"/>
</dbReference>
<accession>A0A100W799</accession>
<dbReference type="STRING" id="146020.RMCB_6952"/>
<reference evidence="3" key="2">
    <citation type="submission" date="2016-02" db="EMBL/GenBank/DDBJ databases">
        <title>Draft genome sequence of five rapidly growing Mycobacterium species.</title>
        <authorList>
            <person name="Katahira K."/>
            <person name="Gotou Y."/>
            <person name="Iida K."/>
            <person name="Ogura Y."/>
            <person name="Hayashi T."/>
        </authorList>
    </citation>
    <scope>NUCLEOTIDE SEQUENCE [LARGE SCALE GENOMIC DNA]</scope>
    <source>
        <strain evidence="3">JCM15654</strain>
    </source>
</reference>
<name>A0A100W799_9MYCO</name>
<gene>
    <name evidence="2" type="ORF">RMCB_6952</name>
</gene>
<dbReference type="CDD" id="cd04301">
    <property type="entry name" value="NAT_SF"/>
    <property type="match status" value="1"/>
</dbReference>
<organism evidence="2 3">
    <name type="scientific">Mycolicibacterium brisbanense</name>
    <dbReference type="NCBI Taxonomy" id="146020"/>
    <lineage>
        <taxon>Bacteria</taxon>
        <taxon>Bacillati</taxon>
        <taxon>Actinomycetota</taxon>
        <taxon>Actinomycetes</taxon>
        <taxon>Mycobacteriales</taxon>
        <taxon>Mycobacteriaceae</taxon>
        <taxon>Mycolicibacterium</taxon>
    </lineage>
</organism>
<proteinExistence type="predicted"/>
<dbReference type="Pfam" id="PF00583">
    <property type="entry name" value="Acetyltransf_1"/>
    <property type="match status" value="1"/>
</dbReference>
<comment type="caution">
    <text evidence="2">The sequence shown here is derived from an EMBL/GenBank/DDBJ whole genome shotgun (WGS) entry which is preliminary data.</text>
</comment>
<sequence length="202" mass="22256">MLTRDPGAPHIRGDLGARLRDVYTARLVHTSDLDHETREGARRMVIEAFGGDFTDADWEHALGGMHALICHHGALIAHGAVVQRRLLYRDTALRCGYLEAIAVREDWRGQGLATAVMDALEQVLRGAYQIGALSASEEGRPMYTSRGWLAWQGPTSVLQPAGLARTPDDDQSLFVLPVDLPNGIELDTTAELTCDWRDGDVW</sequence>
<evidence type="ECO:0000313" key="3">
    <source>
        <dbReference type="Proteomes" id="UP000069620"/>
    </source>
</evidence>
<dbReference type="AlphaFoldDB" id="A0A100W799"/>
<dbReference type="PROSITE" id="PS51186">
    <property type="entry name" value="GNAT"/>
    <property type="match status" value="1"/>
</dbReference>
<dbReference type="GO" id="GO:0016747">
    <property type="term" value="F:acyltransferase activity, transferring groups other than amino-acyl groups"/>
    <property type="evidence" value="ECO:0007669"/>
    <property type="project" value="InterPro"/>
</dbReference>
<protein>
    <submittedName>
        <fullName evidence="2">Aminoglycoside 2'-N-acetyltransferase</fullName>
    </submittedName>
</protein>
<dbReference type="InterPro" id="IPR000182">
    <property type="entry name" value="GNAT_dom"/>
</dbReference>